<name>A0AAU8VZA9_SHISO</name>
<dbReference type="AlphaFoldDB" id="A0AAU8VZA9"/>
<accession>A0AAU8VZA9</accession>
<gene>
    <name evidence="1" type="ORF">BZ172_03175</name>
</gene>
<organism evidence="1 2">
    <name type="scientific">Shigella sonnei</name>
    <dbReference type="NCBI Taxonomy" id="624"/>
    <lineage>
        <taxon>Bacteria</taxon>
        <taxon>Pseudomonadati</taxon>
        <taxon>Pseudomonadota</taxon>
        <taxon>Gammaproteobacteria</taxon>
        <taxon>Enterobacterales</taxon>
        <taxon>Enterobacteriaceae</taxon>
        <taxon>Shigella</taxon>
    </lineage>
</organism>
<sequence>MSQELLTKHNFDKVFPVPQFTFNHNNLSYNYGYSTETIYRGEANLLDCCDDYLRGDKSYVNTMVLR</sequence>
<evidence type="ECO:0000313" key="2">
    <source>
        <dbReference type="Proteomes" id="UP000194501"/>
    </source>
</evidence>
<dbReference type="EMBL" id="CP019689">
    <property type="protein sequence ID" value="ARS04547.1"/>
    <property type="molecule type" value="Genomic_DNA"/>
</dbReference>
<reference evidence="1 2" key="1">
    <citation type="submission" date="2017-02" db="EMBL/GenBank/DDBJ databases">
        <authorList>
            <person name="Svab D."/>
            <person name="Balint B."/>
            <person name="Maroti G."/>
            <person name="Vasarhelyi B."/>
            <person name="Horvath B."/>
            <person name="Toth I."/>
        </authorList>
    </citation>
    <scope>NUCLEOTIDE SEQUENCE [LARGE SCALE GENOMIC DNA]</scope>
    <source>
        <strain evidence="1">75/02</strain>
    </source>
</reference>
<evidence type="ECO:0000313" key="1">
    <source>
        <dbReference type="EMBL" id="ARS04547.1"/>
    </source>
</evidence>
<proteinExistence type="predicted"/>
<protein>
    <submittedName>
        <fullName evidence="1">Uncharacterized protein</fullName>
    </submittedName>
</protein>
<dbReference type="Proteomes" id="UP000194501">
    <property type="component" value="Chromosome"/>
</dbReference>